<evidence type="ECO:0000313" key="5">
    <source>
        <dbReference type="Proteomes" id="UP000323876"/>
    </source>
</evidence>
<keyword evidence="5" id="KW-1185">Reference proteome</keyword>
<dbReference type="RefSeq" id="WP_150407891.1">
    <property type="nucleotide sequence ID" value="NZ_VXLC01000037.1"/>
</dbReference>
<feature type="transmembrane region" description="Helical" evidence="2">
    <location>
        <begin position="12"/>
        <end position="29"/>
    </location>
</feature>
<feature type="transmembrane region" description="Helical" evidence="2">
    <location>
        <begin position="174"/>
        <end position="192"/>
    </location>
</feature>
<feature type="transmembrane region" description="Helical" evidence="2">
    <location>
        <begin position="135"/>
        <end position="154"/>
    </location>
</feature>
<comment type="caution">
    <text evidence="4">The sequence shown here is derived from an EMBL/GenBank/DDBJ whole genome shotgun (WGS) entry which is preliminary data.</text>
</comment>
<feature type="transmembrane region" description="Helical" evidence="2">
    <location>
        <begin position="67"/>
        <end position="86"/>
    </location>
</feature>
<gene>
    <name evidence="4" type="ORF">F3087_42660</name>
</gene>
<dbReference type="Proteomes" id="UP000323876">
    <property type="component" value="Unassembled WGS sequence"/>
</dbReference>
<dbReference type="EMBL" id="VXLC01000037">
    <property type="protein sequence ID" value="KAA8880106.1"/>
    <property type="molecule type" value="Genomic_DNA"/>
</dbReference>
<evidence type="ECO:0000259" key="3">
    <source>
        <dbReference type="Pfam" id="PF20182"/>
    </source>
</evidence>
<sequence>MTTWLTSGPVAWSVIGYIAVIVGGRLLLVRDTLLDQVINRLFLWSLAGLLLYRCTLTPTLTALANQLALGCIVMTTTYMATIARSAEVSADADPGAVWRYHRVRSLIALAATVTIVVAGTSARNEGRLVAMKPDWEGIVTGIAFGVPLLWHTVLFSRVGVRELRSGDLPIWERIVLYVMVVATAYIWVGQALSISQTFTGWPALGPQLPRIAAIFALCVIVNVTIVAVPLVRVLGTKAGLDSAARSCRRLLPLWRDLTAAVPEIVLSPAAPRRVDATARLLRMTVEIRDALLHLGPYLPAAPGVPRSDPVRNVQSDWTTITYAQQLAHAAHARKNGLRPVGSGNAAQLPWLADDFDTELRQLLDLARVWSATTPSGSPTARPGSASPSRPACLRHRGFRSPPR</sequence>
<feature type="compositionally biased region" description="Basic residues" evidence="1">
    <location>
        <begin position="392"/>
        <end position="403"/>
    </location>
</feature>
<feature type="transmembrane region" description="Helical" evidence="2">
    <location>
        <begin position="41"/>
        <end position="61"/>
    </location>
</feature>
<keyword evidence="2" id="KW-0812">Transmembrane</keyword>
<reference evidence="4 5" key="1">
    <citation type="submission" date="2019-09" db="EMBL/GenBank/DDBJ databases">
        <authorList>
            <person name="Wang X."/>
        </authorList>
    </citation>
    <scope>NUCLEOTIDE SEQUENCE [LARGE SCALE GENOMIC DNA]</scope>
    <source>
        <strain evidence="4 5">CICC 11023</strain>
    </source>
</reference>
<feature type="transmembrane region" description="Helical" evidence="2">
    <location>
        <begin position="212"/>
        <end position="235"/>
    </location>
</feature>
<dbReference type="Pfam" id="PF20182">
    <property type="entry name" value="DUF6545"/>
    <property type="match status" value="1"/>
</dbReference>
<dbReference type="AlphaFoldDB" id="A0A5N0DTS4"/>
<organism evidence="4 5">
    <name type="scientific">Nocardia colli</name>
    <dbReference type="NCBI Taxonomy" id="2545717"/>
    <lineage>
        <taxon>Bacteria</taxon>
        <taxon>Bacillati</taxon>
        <taxon>Actinomycetota</taxon>
        <taxon>Actinomycetes</taxon>
        <taxon>Mycobacteriales</taxon>
        <taxon>Nocardiaceae</taxon>
        <taxon>Nocardia</taxon>
    </lineage>
</organism>
<keyword evidence="2" id="KW-1133">Transmembrane helix</keyword>
<dbReference type="NCBIfam" id="NF042915">
    <property type="entry name" value="MAB_1171c_fam"/>
    <property type="match status" value="1"/>
</dbReference>
<evidence type="ECO:0000256" key="1">
    <source>
        <dbReference type="SAM" id="MobiDB-lite"/>
    </source>
</evidence>
<proteinExistence type="predicted"/>
<feature type="domain" description="DUF6545" evidence="3">
    <location>
        <begin position="243"/>
        <end position="369"/>
    </location>
</feature>
<dbReference type="OrthoDB" id="4772902at2"/>
<accession>A0A5N0DTS4</accession>
<name>A0A5N0DTS4_9NOCA</name>
<keyword evidence="2" id="KW-0472">Membrane</keyword>
<dbReference type="InterPro" id="IPR046675">
    <property type="entry name" value="DUF6545"/>
</dbReference>
<dbReference type="InterPro" id="IPR050039">
    <property type="entry name" value="MAB_1171c-like"/>
</dbReference>
<evidence type="ECO:0000256" key="2">
    <source>
        <dbReference type="SAM" id="Phobius"/>
    </source>
</evidence>
<feature type="region of interest" description="Disordered" evidence="1">
    <location>
        <begin position="372"/>
        <end position="403"/>
    </location>
</feature>
<feature type="transmembrane region" description="Helical" evidence="2">
    <location>
        <begin position="106"/>
        <end position="123"/>
    </location>
</feature>
<protein>
    <recommendedName>
        <fullName evidence="3">DUF6545 domain-containing protein</fullName>
    </recommendedName>
</protein>
<evidence type="ECO:0000313" key="4">
    <source>
        <dbReference type="EMBL" id="KAA8880106.1"/>
    </source>
</evidence>